<dbReference type="Gene3D" id="4.10.80.30">
    <property type="entry name" value="DNA polymerase, domain 6"/>
    <property type="match status" value="1"/>
</dbReference>
<name>A0ABV9MVG8_9ENTE</name>
<dbReference type="SMART" id="SM00047">
    <property type="entry name" value="LYZ2"/>
    <property type="match status" value="1"/>
</dbReference>
<protein>
    <submittedName>
        <fullName evidence="6">Glucosaminidase domain-containing protein</fullName>
    </submittedName>
</protein>
<keyword evidence="4" id="KW-0472">Membrane</keyword>
<sequence>MKIKTQYGFVAICVISCLAILGCGYTLLFTHPIEVQARSIFREKEIGEYGTITYENFRLTTDLKGTENKGAKKWLNQTFFVEKSFSQGIETYYLLRDYLGEEVGYVSQSSVTLTGDSPEGYKKKMAKTMTIHQENPVFFSNFLGQVNEQSEDFYLKKVKIKGVYYHFNQTMYYEAYDFKGNWLGYIDAQAMVAASDGEDLASADSLETNHTSESEPLGEKLETVSQESRENVLTSESTEQKRPIKTLFNQFFISGQIPPVVKNNQVSPSAPSQTFILTNYKDNEEFVRLIAKDAQEIAGKYQLYPSVMIAQAILESDYGRSRLTKEANNFFGIKFSVGSDETNYEKYDIYSDEFVNGRMVSLPASFRKYATAKDSLEDNGKLLANGVSWNKNYYSGTWRSVASNFEEATKGLVGKYATDPQYAEKLNQIIRNWDLTQYD</sequence>
<proteinExistence type="inferred from homology"/>
<dbReference type="Gene3D" id="2.30.30.170">
    <property type="match status" value="1"/>
</dbReference>
<dbReference type="InterPro" id="IPR051056">
    <property type="entry name" value="Glycosyl_Hydrolase_73"/>
</dbReference>
<dbReference type="Proteomes" id="UP001595969">
    <property type="component" value="Unassembled WGS sequence"/>
</dbReference>
<feature type="domain" description="Mannosyl-glycoprotein endo-beta-N-acetylglucosamidase-like" evidence="5">
    <location>
        <begin position="273"/>
        <end position="439"/>
    </location>
</feature>
<feature type="compositionally biased region" description="Basic and acidic residues" evidence="3">
    <location>
        <begin position="210"/>
        <end position="230"/>
    </location>
</feature>
<keyword evidence="4" id="KW-0812">Transmembrane</keyword>
<evidence type="ECO:0000256" key="4">
    <source>
        <dbReference type="SAM" id="Phobius"/>
    </source>
</evidence>
<dbReference type="InterPro" id="IPR038200">
    <property type="entry name" value="GW_dom_sf"/>
</dbReference>
<evidence type="ECO:0000256" key="2">
    <source>
        <dbReference type="ARBA" id="ARBA00022801"/>
    </source>
</evidence>
<feature type="transmembrane region" description="Helical" evidence="4">
    <location>
        <begin position="7"/>
        <end position="28"/>
    </location>
</feature>
<dbReference type="RefSeq" id="WP_204654541.1">
    <property type="nucleotide sequence ID" value="NZ_JAFBFD010000030.1"/>
</dbReference>
<keyword evidence="7" id="KW-1185">Reference proteome</keyword>
<evidence type="ECO:0000259" key="5">
    <source>
        <dbReference type="SMART" id="SM00047"/>
    </source>
</evidence>
<keyword evidence="2" id="KW-0378">Hydrolase</keyword>
<gene>
    <name evidence="6" type="ORF">ACFO5I_05310</name>
</gene>
<evidence type="ECO:0000313" key="6">
    <source>
        <dbReference type="EMBL" id="MFC4719141.1"/>
    </source>
</evidence>
<keyword evidence="4" id="KW-1133">Transmembrane helix</keyword>
<dbReference type="Gene3D" id="1.10.530.10">
    <property type="match status" value="1"/>
</dbReference>
<comment type="caution">
    <text evidence="6">The sequence shown here is derived from an EMBL/GenBank/DDBJ whole genome shotgun (WGS) entry which is preliminary data.</text>
</comment>
<dbReference type="PROSITE" id="PS51257">
    <property type="entry name" value="PROKAR_LIPOPROTEIN"/>
    <property type="match status" value="1"/>
</dbReference>
<dbReference type="PANTHER" id="PTHR33308">
    <property type="entry name" value="PEPTIDOGLYCAN HYDROLASE FLGJ"/>
    <property type="match status" value="1"/>
</dbReference>
<dbReference type="InterPro" id="IPR002901">
    <property type="entry name" value="MGlyc_endo_b_GlcNAc-like_dom"/>
</dbReference>
<dbReference type="EMBL" id="JBHSGS010000030">
    <property type="protein sequence ID" value="MFC4719141.1"/>
    <property type="molecule type" value="Genomic_DNA"/>
</dbReference>
<dbReference type="Pfam" id="PF01832">
    <property type="entry name" value="Glucosaminidase"/>
    <property type="match status" value="1"/>
</dbReference>
<feature type="region of interest" description="Disordered" evidence="3">
    <location>
        <begin position="203"/>
        <end position="238"/>
    </location>
</feature>
<accession>A0ABV9MVG8</accession>
<dbReference type="PANTHER" id="PTHR33308:SF9">
    <property type="entry name" value="PEPTIDOGLYCAN HYDROLASE FLGJ"/>
    <property type="match status" value="1"/>
</dbReference>
<reference evidence="7" key="1">
    <citation type="journal article" date="2019" name="Int. J. Syst. Evol. Microbiol.">
        <title>The Global Catalogue of Microorganisms (GCM) 10K type strain sequencing project: providing services to taxonomists for standard genome sequencing and annotation.</title>
        <authorList>
            <consortium name="The Broad Institute Genomics Platform"/>
            <consortium name="The Broad Institute Genome Sequencing Center for Infectious Disease"/>
            <person name="Wu L."/>
            <person name="Ma J."/>
        </authorList>
    </citation>
    <scope>NUCLEOTIDE SEQUENCE [LARGE SCALE GENOMIC DNA]</scope>
    <source>
        <strain evidence="7">CGMCC 1.19032</strain>
    </source>
</reference>
<comment type="similarity">
    <text evidence="1">Belongs to the glycosyl hydrolase 73 family.</text>
</comment>
<evidence type="ECO:0000313" key="7">
    <source>
        <dbReference type="Proteomes" id="UP001595969"/>
    </source>
</evidence>
<organism evidence="6 7">
    <name type="scientific">Enterococcus lemanii</name>
    <dbReference type="NCBI Taxonomy" id="1159752"/>
    <lineage>
        <taxon>Bacteria</taxon>
        <taxon>Bacillati</taxon>
        <taxon>Bacillota</taxon>
        <taxon>Bacilli</taxon>
        <taxon>Lactobacillales</taxon>
        <taxon>Enterococcaceae</taxon>
        <taxon>Enterococcus</taxon>
    </lineage>
</organism>
<evidence type="ECO:0000256" key="1">
    <source>
        <dbReference type="ARBA" id="ARBA00010266"/>
    </source>
</evidence>
<evidence type="ECO:0000256" key="3">
    <source>
        <dbReference type="SAM" id="MobiDB-lite"/>
    </source>
</evidence>